<evidence type="ECO:0000259" key="9">
    <source>
        <dbReference type="Pfam" id="PF02771"/>
    </source>
</evidence>
<evidence type="ECO:0000256" key="5">
    <source>
        <dbReference type="ARBA" id="ARBA00023002"/>
    </source>
</evidence>
<evidence type="ECO:0000259" key="7">
    <source>
        <dbReference type="Pfam" id="PF00441"/>
    </source>
</evidence>
<comment type="caution">
    <text evidence="10">The sequence shown here is derived from an EMBL/GenBank/DDBJ whole genome shotgun (WGS) entry which is preliminary data.</text>
</comment>
<dbReference type="SUPFAM" id="SSF47203">
    <property type="entry name" value="Acyl-CoA dehydrogenase C-terminal domain-like"/>
    <property type="match status" value="1"/>
</dbReference>
<protein>
    <submittedName>
        <fullName evidence="10">Acyl-CoA dehydrogenase</fullName>
    </submittedName>
</protein>
<dbReference type="GO" id="GO:0050660">
    <property type="term" value="F:flavin adenine dinucleotide binding"/>
    <property type="evidence" value="ECO:0007669"/>
    <property type="project" value="InterPro"/>
</dbReference>
<gene>
    <name evidence="10" type="ORF">CVT63_05430</name>
</gene>
<dbReference type="Gene3D" id="2.40.110.10">
    <property type="entry name" value="Butyryl-CoA Dehydrogenase, subunit A, domain 2"/>
    <property type="match status" value="1"/>
</dbReference>
<dbReference type="PANTHER" id="PTHR43884">
    <property type="entry name" value="ACYL-COA DEHYDROGENASE"/>
    <property type="match status" value="1"/>
</dbReference>
<dbReference type="Pfam" id="PF02771">
    <property type="entry name" value="Acyl-CoA_dh_N"/>
    <property type="match status" value="1"/>
</dbReference>
<sequence>MDFDLTEEQQMFKQMVREFADAEIAPVAEELDDRSEFPYEIQAKMADMGLFGLPIPDEYGGSGADIVTYAIGVEEISRVSASLGITIAAHTSLSARPILLFGTEEQKRKWLTPLAQGKSLGAFGLTEPEAGSDAGNTKTTAMLDGDEWVINGTKCFITNSGTDISLLVIITAVTGENDGVKEISNIIVPNGTPGYAVAPMYRKMGWHSSDTHELSFSDCRVPQENLLGGRGEGFKSFLKALDCGRIGVAALSVGLAQACLDESVKYAKERKAFGRSISKYQAVSFMCSNMAMDVELARNATLKAAWMCDQGRPYRKEAAIAKLFASEAAMRAASNAVQIHGGYGYIEDYPVCRYFRDAKILEIGEGTSEVQRIVISREVGL</sequence>
<name>A0A2N3G5E0_9ACTN</name>
<evidence type="ECO:0000313" key="11">
    <source>
        <dbReference type="Proteomes" id="UP000233654"/>
    </source>
</evidence>
<dbReference type="PIRSF" id="PIRSF016578">
    <property type="entry name" value="HsaA"/>
    <property type="match status" value="1"/>
</dbReference>
<evidence type="ECO:0000259" key="8">
    <source>
        <dbReference type="Pfam" id="PF02770"/>
    </source>
</evidence>
<dbReference type="Pfam" id="PF00441">
    <property type="entry name" value="Acyl-CoA_dh_1"/>
    <property type="match status" value="1"/>
</dbReference>
<keyword evidence="4 6" id="KW-0274">FAD</keyword>
<keyword evidence="3 6" id="KW-0285">Flavoprotein</keyword>
<dbReference type="FunFam" id="2.40.110.10:FF:000009">
    <property type="entry name" value="Acyl-CoA dehydrogenase"/>
    <property type="match status" value="1"/>
</dbReference>
<dbReference type="PROSITE" id="PS00073">
    <property type="entry name" value="ACYL_COA_DH_2"/>
    <property type="match status" value="1"/>
</dbReference>
<dbReference type="FunFam" id="1.20.140.10:FF:000004">
    <property type="entry name" value="Acyl-CoA dehydrogenase FadE25"/>
    <property type="match status" value="1"/>
</dbReference>
<keyword evidence="5 6" id="KW-0560">Oxidoreductase</keyword>
<dbReference type="Gene3D" id="1.10.540.10">
    <property type="entry name" value="Acyl-CoA dehydrogenase/oxidase, N-terminal domain"/>
    <property type="match status" value="1"/>
</dbReference>
<dbReference type="InterPro" id="IPR006089">
    <property type="entry name" value="Acyl-CoA_DH_CS"/>
</dbReference>
<evidence type="ECO:0000256" key="6">
    <source>
        <dbReference type="RuleBase" id="RU362125"/>
    </source>
</evidence>
<dbReference type="InterPro" id="IPR006091">
    <property type="entry name" value="Acyl-CoA_Oxase/DH_mid-dom"/>
</dbReference>
<evidence type="ECO:0000256" key="2">
    <source>
        <dbReference type="ARBA" id="ARBA00009347"/>
    </source>
</evidence>
<dbReference type="Proteomes" id="UP000233654">
    <property type="component" value="Unassembled WGS sequence"/>
</dbReference>
<dbReference type="EMBL" id="PHEX01000043">
    <property type="protein sequence ID" value="PKQ27926.1"/>
    <property type="molecule type" value="Genomic_DNA"/>
</dbReference>
<dbReference type="InterPro" id="IPR036250">
    <property type="entry name" value="AcylCo_DH-like_C"/>
</dbReference>
<dbReference type="Pfam" id="PF02770">
    <property type="entry name" value="Acyl-CoA_dh_M"/>
    <property type="match status" value="1"/>
</dbReference>
<dbReference type="PANTHER" id="PTHR43884:SF12">
    <property type="entry name" value="ISOVALERYL-COA DEHYDROGENASE, MITOCHONDRIAL-RELATED"/>
    <property type="match status" value="1"/>
</dbReference>
<evidence type="ECO:0000313" key="10">
    <source>
        <dbReference type="EMBL" id="PKQ27926.1"/>
    </source>
</evidence>
<dbReference type="InterPro" id="IPR009075">
    <property type="entry name" value="AcylCo_DH/oxidase_C"/>
</dbReference>
<accession>A0A2N3G5E0</accession>
<comment type="cofactor">
    <cofactor evidence="1 6">
        <name>FAD</name>
        <dbReference type="ChEBI" id="CHEBI:57692"/>
    </cofactor>
</comment>
<dbReference type="InterPro" id="IPR009100">
    <property type="entry name" value="AcylCoA_DH/oxidase_NM_dom_sf"/>
</dbReference>
<comment type="similarity">
    <text evidence="2 6">Belongs to the acyl-CoA dehydrogenase family.</text>
</comment>
<dbReference type="Gene3D" id="1.20.140.10">
    <property type="entry name" value="Butyryl-CoA Dehydrogenase, subunit A, domain 3"/>
    <property type="match status" value="1"/>
</dbReference>
<organism evidence="10 11">
    <name type="scientific">Candidatus Anoxymicrobium japonicum</name>
    <dbReference type="NCBI Taxonomy" id="2013648"/>
    <lineage>
        <taxon>Bacteria</taxon>
        <taxon>Bacillati</taxon>
        <taxon>Actinomycetota</taxon>
        <taxon>Candidatus Geothermincolia</taxon>
        <taxon>Candidatus Geothermincolales</taxon>
        <taxon>Candidatus Anoxymicrobiaceae</taxon>
        <taxon>Candidatus Anoxymicrobium</taxon>
    </lineage>
</organism>
<proteinExistence type="inferred from homology"/>
<evidence type="ECO:0000256" key="4">
    <source>
        <dbReference type="ARBA" id="ARBA00022827"/>
    </source>
</evidence>
<feature type="domain" description="Acyl-CoA dehydrogenase/oxidase N-terminal" evidence="9">
    <location>
        <begin position="6"/>
        <end position="118"/>
    </location>
</feature>
<dbReference type="InterPro" id="IPR046373">
    <property type="entry name" value="Acyl-CoA_Oxase/DH_mid-dom_sf"/>
</dbReference>
<dbReference type="AlphaFoldDB" id="A0A2N3G5E0"/>
<dbReference type="InterPro" id="IPR013786">
    <property type="entry name" value="AcylCoA_DH/ox_N"/>
</dbReference>
<dbReference type="GO" id="GO:0003995">
    <property type="term" value="F:acyl-CoA dehydrogenase activity"/>
    <property type="evidence" value="ECO:0007669"/>
    <property type="project" value="InterPro"/>
</dbReference>
<reference evidence="10 11" key="1">
    <citation type="journal article" date="2017" name="ISME J.">
        <title>Potential for microbial H2 and metal transformations associated with novel bacteria and archaea in deep terrestrial subsurface sediments.</title>
        <authorList>
            <person name="Hernsdorf A.W."/>
            <person name="Amano Y."/>
            <person name="Miyakawa K."/>
            <person name="Ise K."/>
            <person name="Suzuki Y."/>
            <person name="Anantharaman K."/>
            <person name="Probst A."/>
            <person name="Burstein D."/>
            <person name="Thomas B.C."/>
            <person name="Banfield J.F."/>
        </authorList>
    </citation>
    <scope>NUCLEOTIDE SEQUENCE [LARGE SCALE GENOMIC DNA]</scope>
    <source>
        <strain evidence="10">HGW-Actinobacteria-3</strain>
    </source>
</reference>
<evidence type="ECO:0000256" key="1">
    <source>
        <dbReference type="ARBA" id="ARBA00001974"/>
    </source>
</evidence>
<dbReference type="InterPro" id="IPR037069">
    <property type="entry name" value="AcylCoA_DH/ox_N_sf"/>
</dbReference>
<feature type="domain" description="Acyl-CoA oxidase/dehydrogenase middle" evidence="8">
    <location>
        <begin position="122"/>
        <end position="219"/>
    </location>
</feature>
<dbReference type="FunFam" id="1.10.540.10:FF:000002">
    <property type="entry name" value="Acyl-CoA dehydrogenase FadE19"/>
    <property type="match status" value="1"/>
</dbReference>
<evidence type="ECO:0000256" key="3">
    <source>
        <dbReference type="ARBA" id="ARBA00022630"/>
    </source>
</evidence>
<feature type="domain" description="Acyl-CoA dehydrogenase/oxidase C-terminal" evidence="7">
    <location>
        <begin position="231"/>
        <end position="379"/>
    </location>
</feature>
<dbReference type="SUPFAM" id="SSF56645">
    <property type="entry name" value="Acyl-CoA dehydrogenase NM domain-like"/>
    <property type="match status" value="1"/>
</dbReference>